<dbReference type="Proteomes" id="UP000019306">
    <property type="component" value="Segment"/>
</dbReference>
<dbReference type="RefSeq" id="YP_009005090.1">
    <property type="nucleotide sequence ID" value="NC_023557.1"/>
</dbReference>
<reference evidence="1 2" key="1">
    <citation type="submission" date="2013-11" db="EMBL/GenBank/DDBJ databases">
        <title>Characterization of two new Erwinia spp. phages.</title>
        <authorList>
            <person name="Yagubi A.I."/>
            <person name="Kropinski A.M."/>
            <person name="Castle A.J."/>
            <person name="Svircev A.M."/>
        </authorList>
    </citation>
    <scope>NUCLEOTIDE SEQUENCE [LARGE SCALE GENOMIC DNA]</scope>
</reference>
<dbReference type="InterPro" id="IPR024413">
    <property type="entry name" value="Phage_phiKZ_Orf92_int-head"/>
</dbReference>
<gene>
    <name evidence="1" type="ORF">Ea357_294</name>
</gene>
<dbReference type="GeneID" id="18502235"/>
<organism evidence="1 2">
    <name type="scientific">Erwinia phage Ea35-70</name>
    <dbReference type="NCBI Taxonomy" id="1429768"/>
    <lineage>
        <taxon>Viruses</taxon>
        <taxon>Duplodnaviria</taxon>
        <taxon>Heunggongvirae</taxon>
        <taxon>Uroviricota</taxon>
        <taxon>Caudoviricetes</taxon>
        <taxon>Chimalliviridae</taxon>
        <taxon>Agricanvirus</taxon>
        <taxon>Agricanvirus Ea3570</taxon>
    </lineage>
</organism>
<sequence length="462" mass="47969">MSIQAFLNLGAEAFEDAPVVEEAPVVVVAPVPEEVIELIAERDDANLAVELAQDSAEISSASRQVEEFAAAIERVENVQASMEHFIEAGLSQKSAMMLHQQINTVMASIGKDGAAIGGGLENFDNEEASIALLTAGLEALNSEKASLGERIRAAMINGGDSVSKFFSKFLTASGRMKARAQAISKAAKANGSASAEVTLKSKYLTVKGGAASTNLKADIAAFHKFAEDGAARFFKDGGAFLSGDILSAIKTMGNTTTMEAAAKVVSGLKYPGYPGATIAVQDKPAFTIKRTEVVLGGYAVFDLQYKTTGGDTQAELVHELKALGKNRVHVKQAPEEKGKSEFSQTVSAADAAAIADEVAKLADIAATLQRNIAWMGPFTKSLINSSIAASATQGRAANAEKGVAVVLDALARVPTGVFQSVQSLSWELSSAILKVGDAGLKVANKVAKTSDSSVPAGNEATA</sequence>
<dbReference type="EMBL" id="KF806589">
    <property type="protein sequence ID" value="AHI60448.1"/>
    <property type="molecule type" value="Genomic_DNA"/>
</dbReference>
<evidence type="ECO:0000313" key="1">
    <source>
        <dbReference type="EMBL" id="AHI60448.1"/>
    </source>
</evidence>
<accession>W6ARP3</accession>
<dbReference type="Pfam" id="PF12699">
    <property type="entry name" value="phiKZ_IP"/>
    <property type="match status" value="1"/>
</dbReference>
<keyword evidence="2" id="KW-1185">Reference proteome</keyword>
<dbReference type="KEGG" id="vg:18502235"/>
<protein>
    <submittedName>
        <fullName evidence="1">Uncharacterized protein</fullName>
    </submittedName>
</protein>
<proteinExistence type="predicted"/>
<evidence type="ECO:0000313" key="2">
    <source>
        <dbReference type="Proteomes" id="UP000019306"/>
    </source>
</evidence>
<name>W6ARP3_9CAUD</name>